<dbReference type="PANTHER" id="PTHR43791:SF15">
    <property type="entry name" value="TRANSPORTER SEO1-RELATED"/>
    <property type="match status" value="1"/>
</dbReference>
<proteinExistence type="predicted"/>
<dbReference type="GO" id="GO:0016020">
    <property type="term" value="C:membrane"/>
    <property type="evidence" value="ECO:0007669"/>
    <property type="project" value="UniProtKB-SubCell"/>
</dbReference>
<dbReference type="InterPro" id="IPR010730">
    <property type="entry name" value="HET"/>
</dbReference>
<feature type="transmembrane region" description="Helical" evidence="6">
    <location>
        <begin position="302"/>
        <end position="324"/>
    </location>
</feature>
<reference evidence="8 9" key="1">
    <citation type="journal article" date="2018" name="PLoS Genet.">
        <title>Repeat elements organise 3D genome structure and mediate transcription in the filamentous fungus Epichloe festucae.</title>
        <authorList>
            <person name="Winter D.J."/>
            <person name="Ganley A.R.D."/>
            <person name="Young C.A."/>
            <person name="Liachko I."/>
            <person name="Schardl C.L."/>
            <person name="Dupont P.Y."/>
            <person name="Berry D."/>
            <person name="Ram A."/>
            <person name="Scott B."/>
            <person name="Cox M.P."/>
        </authorList>
    </citation>
    <scope>NUCLEOTIDE SEQUENCE [LARGE SCALE GENOMIC DNA]</scope>
    <source>
        <strain evidence="8 9">Fl1</strain>
    </source>
</reference>
<feature type="transmembrane region" description="Helical" evidence="6">
    <location>
        <begin position="331"/>
        <end position="351"/>
    </location>
</feature>
<dbReference type="SUPFAM" id="SSF103473">
    <property type="entry name" value="MFS general substrate transporter"/>
    <property type="match status" value="1"/>
</dbReference>
<organism evidence="8 9">
    <name type="scientific">Epichloe festucae (strain Fl1)</name>
    <dbReference type="NCBI Taxonomy" id="877507"/>
    <lineage>
        <taxon>Eukaryota</taxon>
        <taxon>Fungi</taxon>
        <taxon>Dikarya</taxon>
        <taxon>Ascomycota</taxon>
        <taxon>Pezizomycotina</taxon>
        <taxon>Sordariomycetes</taxon>
        <taxon>Hypocreomycetidae</taxon>
        <taxon>Hypocreales</taxon>
        <taxon>Clavicipitaceae</taxon>
        <taxon>Epichloe</taxon>
    </lineage>
</organism>
<gene>
    <name evidence="8" type="ORF">C2857_000487</name>
</gene>
<dbReference type="InterPro" id="IPR036259">
    <property type="entry name" value="MFS_trans_sf"/>
</dbReference>
<keyword evidence="2" id="KW-0813">Transport</keyword>
<evidence type="ECO:0000256" key="4">
    <source>
        <dbReference type="ARBA" id="ARBA00022989"/>
    </source>
</evidence>
<feature type="domain" description="Heterokaryon incompatibility" evidence="7">
    <location>
        <begin position="481"/>
        <end position="539"/>
    </location>
</feature>
<sequence length="612" mass="67718">MVYPTSTSPLIVKPGGKNFWHSIRWFSDEDTPEDRKIITKLDLLILPFALLSYWTKYIDQANLNLGFYGNELVQLQAIYTVGAVVGQIPFMFLFPLVPMHWLVPILDVTWGVFTILQYRSTSFTELAAYRFLLGWEHSFPQCILYSGHGIAGTRLPDEGGIFYLGNTLGTLTAGLIQAGASARLDGKHGLAGWRWMYIICGVITIPIGILGYILLPGTPNKPNLLILSEHDLRVRKARLEGAGHAISSEKVTLRAIKQLGGDLQFWMLLMLDVFYWNGSLNAFTGGYLLWLKSLGYYSRADINALGSIMPALGIFYTLSICFASDLLIGPAWAITAAHIWNISGLVILIIWQVPEAALWFAFITTFSSVAMSSVLYGWINDQLRSSPAKRSFTLVLVNIVAQSTTLWTQPLVFPTSEAPRFTKGYSFVLGNAICLIVVAHAIKRRLQRQLLQVNANEPLSNDAGESGGYEKIVATCGRGRARTDGCGYVWVDICCIDKTSSAELTEAINSMFRWYRSSRICYAFLSHLAIDASSSESDPSSSAMQISLGGCRSRPTSKESLALAALPAKSSSDDVQLVTQKNGMPYHLVSVDWKEKSSSVWHKRSVKRSNCA</sequence>
<keyword evidence="3 6" id="KW-0812">Transmembrane</keyword>
<evidence type="ECO:0000256" key="6">
    <source>
        <dbReference type="SAM" id="Phobius"/>
    </source>
</evidence>
<evidence type="ECO:0000259" key="7">
    <source>
        <dbReference type="Pfam" id="PF06985"/>
    </source>
</evidence>
<dbReference type="GO" id="GO:0022857">
    <property type="term" value="F:transmembrane transporter activity"/>
    <property type="evidence" value="ECO:0007669"/>
    <property type="project" value="InterPro"/>
</dbReference>
<dbReference type="Pfam" id="PF07690">
    <property type="entry name" value="MFS_1"/>
    <property type="match status" value="1"/>
</dbReference>
<dbReference type="OrthoDB" id="3639251at2759"/>
<name>A0A7U3SN20_EPIFF</name>
<feature type="transmembrane region" description="Helical" evidence="6">
    <location>
        <begin position="424"/>
        <end position="442"/>
    </location>
</feature>
<dbReference type="EMBL" id="CP031390">
    <property type="protein sequence ID" value="QPH15948.1"/>
    <property type="molecule type" value="Genomic_DNA"/>
</dbReference>
<keyword evidence="4 6" id="KW-1133">Transmembrane helix</keyword>
<feature type="transmembrane region" description="Helical" evidence="6">
    <location>
        <begin position="357"/>
        <end position="379"/>
    </location>
</feature>
<dbReference type="PANTHER" id="PTHR43791">
    <property type="entry name" value="PERMEASE-RELATED"/>
    <property type="match status" value="1"/>
</dbReference>
<keyword evidence="9" id="KW-1185">Reference proteome</keyword>
<comment type="subcellular location">
    <subcellularLocation>
        <location evidence="1">Membrane</location>
        <topology evidence="1">Multi-pass membrane protein</topology>
    </subcellularLocation>
</comment>
<evidence type="ECO:0000313" key="9">
    <source>
        <dbReference type="Proteomes" id="UP000594364"/>
    </source>
</evidence>
<evidence type="ECO:0000256" key="1">
    <source>
        <dbReference type="ARBA" id="ARBA00004141"/>
    </source>
</evidence>
<feature type="transmembrane region" description="Helical" evidence="6">
    <location>
        <begin position="75"/>
        <end position="94"/>
    </location>
</feature>
<protein>
    <recommendedName>
        <fullName evidence="7">Heterokaryon incompatibility domain-containing protein</fullName>
    </recommendedName>
</protein>
<evidence type="ECO:0000313" key="8">
    <source>
        <dbReference type="EMBL" id="QPH15948.1"/>
    </source>
</evidence>
<keyword evidence="5 6" id="KW-0472">Membrane</keyword>
<dbReference type="Gene3D" id="1.20.1250.20">
    <property type="entry name" value="MFS general substrate transporter like domains"/>
    <property type="match status" value="1"/>
</dbReference>
<evidence type="ECO:0000256" key="5">
    <source>
        <dbReference type="ARBA" id="ARBA00023136"/>
    </source>
</evidence>
<dbReference type="InterPro" id="IPR011701">
    <property type="entry name" value="MFS"/>
</dbReference>
<feature type="transmembrane region" description="Helical" evidence="6">
    <location>
        <begin position="391"/>
        <end position="412"/>
    </location>
</feature>
<feature type="transmembrane region" description="Helical" evidence="6">
    <location>
        <begin position="265"/>
        <end position="290"/>
    </location>
</feature>
<evidence type="ECO:0000256" key="2">
    <source>
        <dbReference type="ARBA" id="ARBA00022448"/>
    </source>
</evidence>
<evidence type="ECO:0000256" key="3">
    <source>
        <dbReference type="ARBA" id="ARBA00022692"/>
    </source>
</evidence>
<feature type="transmembrane region" description="Helical" evidence="6">
    <location>
        <begin position="195"/>
        <end position="215"/>
    </location>
</feature>
<dbReference type="Proteomes" id="UP000594364">
    <property type="component" value="Chromosome 6"/>
</dbReference>
<accession>A0A7U3SN20</accession>
<dbReference type="AlphaFoldDB" id="A0A7U3SN20"/>
<dbReference type="Pfam" id="PF06985">
    <property type="entry name" value="HET"/>
    <property type="match status" value="1"/>
</dbReference>